<proteinExistence type="predicted"/>
<evidence type="ECO:0000313" key="1">
    <source>
        <dbReference type="EMBL" id="KAJ1674712.1"/>
    </source>
</evidence>
<keyword evidence="2" id="KW-1185">Reference proteome</keyword>
<reference evidence="1" key="1">
    <citation type="submission" date="2022-06" db="EMBL/GenBank/DDBJ databases">
        <title>Phylogenomic reconstructions and comparative analyses of Kickxellomycotina fungi.</title>
        <authorList>
            <person name="Reynolds N.K."/>
            <person name="Stajich J.E."/>
            <person name="Barry K."/>
            <person name="Grigoriev I.V."/>
            <person name="Crous P."/>
            <person name="Smith M.E."/>
        </authorList>
    </citation>
    <scope>NUCLEOTIDE SEQUENCE</scope>
    <source>
        <strain evidence="1">RSA 2271</strain>
    </source>
</reference>
<sequence>MELRDSANAFDESLGRGLASFMDEDPIQLKNKIAELEKQLKGVEVKHAESHRKELGFLENLVEEVNQEKTKLEELYSAAKNAHEAETAANDELKKTESQLRNHTQELEQQLIDLRSKHALTNKTLEQTKRDLERSKADLAAVVHEERNALEAYKQATMRELDNLKIEKENLETWYNTLEDEKEKQSKRIEKLLSEKDELHKENRQLQRQVEFLEDHSKEMEVQVQELKTKLQGLQGQPTSADYQAIQAELRKSREEVHTLQIGIKKAKEYIKCQDKKLAEKADAKSQASSENFHEAIRSLKSQISAKEEQLEAMKKILREAHHHHTLEIQSMTSAWWHLQRQVERRSGFGLGSSGAISVPAGAKSPSSPVSWLAQQRNTLSMQRSKRR</sequence>
<name>A0ACC1HHM1_9FUNG</name>
<protein>
    <submittedName>
        <fullName evidence="1">Uncharacterized protein</fullName>
    </submittedName>
</protein>
<gene>
    <name evidence="1" type="ORF">EV182_002723</name>
</gene>
<dbReference type="Proteomes" id="UP001145114">
    <property type="component" value="Unassembled WGS sequence"/>
</dbReference>
<evidence type="ECO:0000313" key="2">
    <source>
        <dbReference type="Proteomes" id="UP001145114"/>
    </source>
</evidence>
<organism evidence="1 2">
    <name type="scientific">Spiromyces aspiralis</name>
    <dbReference type="NCBI Taxonomy" id="68401"/>
    <lineage>
        <taxon>Eukaryota</taxon>
        <taxon>Fungi</taxon>
        <taxon>Fungi incertae sedis</taxon>
        <taxon>Zoopagomycota</taxon>
        <taxon>Kickxellomycotina</taxon>
        <taxon>Kickxellomycetes</taxon>
        <taxon>Kickxellales</taxon>
        <taxon>Kickxellaceae</taxon>
        <taxon>Spiromyces</taxon>
    </lineage>
</organism>
<accession>A0ACC1HHM1</accession>
<comment type="caution">
    <text evidence="1">The sequence shown here is derived from an EMBL/GenBank/DDBJ whole genome shotgun (WGS) entry which is preliminary data.</text>
</comment>
<dbReference type="EMBL" id="JAMZIH010005742">
    <property type="protein sequence ID" value="KAJ1674712.1"/>
    <property type="molecule type" value="Genomic_DNA"/>
</dbReference>